<dbReference type="InterPro" id="IPR001356">
    <property type="entry name" value="HD"/>
</dbReference>
<protein>
    <recommendedName>
        <fullName evidence="11">Homeobox-leucine zipper protein</fullName>
    </recommendedName>
    <alternativeName>
        <fullName evidence="11">HD-ZIP protein</fullName>
    </alternativeName>
    <alternativeName>
        <fullName evidence="11">Homeodomain transcription factor</fullName>
    </alternativeName>
</protein>
<dbReference type="GO" id="GO:0043565">
    <property type="term" value="F:sequence-specific DNA binding"/>
    <property type="evidence" value="ECO:0007669"/>
    <property type="project" value="InterPro"/>
</dbReference>
<accession>A0A811NBW9</accession>
<dbReference type="PANTHER" id="PTHR24326:SF525">
    <property type="entry name" value="HOMEOBOX-LEUCINE ZIPPER PROTEIN HOX25"/>
    <property type="match status" value="1"/>
</dbReference>
<keyword evidence="15" id="KW-1185">Reference proteome</keyword>
<sequence>MDSARSMISSSAVPFRAAGDGGGQVFLFGGRDGGGGFLRGLPLVGGASTAADAADGRRKRAFQLTAHEELQLQLQLELGDDELMCGLDYDLQGPQQHERAKRRLTAEQVRELELSFEEQKRKLEPERKSELARRLGIAPRQVAVWFQNRRARWRTKQLEQDFDRLRAAHDDLLAGRDALLADNDRLRSQVITLTEKLKAKESSASEPEEQTAYALFQEEKLCSEIATGSAAAPALGTNDSPESYFAGARSPPSSPEDDDCGCGADDRTFFLPDALLATAMEQGLERAAEEDGAQLNNWAWLWNDQQY</sequence>
<dbReference type="Pfam" id="PF02183">
    <property type="entry name" value="HALZ"/>
    <property type="match status" value="1"/>
</dbReference>
<dbReference type="PRINTS" id="PR00031">
    <property type="entry name" value="HTHREPRESSR"/>
</dbReference>
<evidence type="ECO:0000256" key="5">
    <source>
        <dbReference type="ARBA" id="ARBA00023163"/>
    </source>
</evidence>
<name>A0A811NBW9_9POAL</name>
<proteinExistence type="inferred from homology"/>
<comment type="similarity">
    <text evidence="7 11">Belongs to the HD-ZIP homeobox family. Class I subfamily.</text>
</comment>
<comment type="subcellular location">
    <subcellularLocation>
        <location evidence="1 9 10">Nucleus</location>
    </subcellularLocation>
</comment>
<dbReference type="OrthoDB" id="6159439at2759"/>
<comment type="function">
    <text evidence="11">Transcription factor.</text>
</comment>
<evidence type="ECO:0000259" key="13">
    <source>
        <dbReference type="PROSITE" id="PS50071"/>
    </source>
</evidence>
<feature type="domain" description="Homeobox" evidence="13">
    <location>
        <begin position="95"/>
        <end position="156"/>
    </location>
</feature>
<evidence type="ECO:0000256" key="4">
    <source>
        <dbReference type="ARBA" id="ARBA00023155"/>
    </source>
</evidence>
<dbReference type="GO" id="GO:0005634">
    <property type="term" value="C:nucleus"/>
    <property type="evidence" value="ECO:0007669"/>
    <property type="project" value="UniProtKB-SubCell"/>
</dbReference>
<dbReference type="FunFam" id="1.10.10.60:FF:000410">
    <property type="entry name" value="Homeobox-leucine zipper protein HOX25-like"/>
    <property type="match status" value="1"/>
</dbReference>
<gene>
    <name evidence="14" type="ORF">NCGR_LOCUS13131</name>
</gene>
<dbReference type="Proteomes" id="UP000604825">
    <property type="component" value="Unassembled WGS sequence"/>
</dbReference>
<dbReference type="Gene3D" id="1.10.10.60">
    <property type="entry name" value="Homeodomain-like"/>
    <property type="match status" value="1"/>
</dbReference>
<dbReference type="InterPro" id="IPR009057">
    <property type="entry name" value="Homeodomain-like_sf"/>
</dbReference>
<dbReference type="AlphaFoldDB" id="A0A811NBW9"/>
<comment type="function">
    <text evidence="8">Probable transcription factor.</text>
</comment>
<dbReference type="InterPro" id="IPR000047">
    <property type="entry name" value="HTH_motif"/>
</dbReference>
<evidence type="ECO:0000313" key="15">
    <source>
        <dbReference type="Proteomes" id="UP000604825"/>
    </source>
</evidence>
<evidence type="ECO:0000256" key="12">
    <source>
        <dbReference type="SAM" id="MobiDB-lite"/>
    </source>
</evidence>
<dbReference type="GO" id="GO:0045893">
    <property type="term" value="P:positive regulation of DNA-templated transcription"/>
    <property type="evidence" value="ECO:0007669"/>
    <property type="project" value="TreeGrafter"/>
</dbReference>
<dbReference type="CDD" id="cd00086">
    <property type="entry name" value="homeodomain"/>
    <property type="match status" value="1"/>
</dbReference>
<feature type="DNA-binding region" description="Homeobox" evidence="9">
    <location>
        <begin position="97"/>
        <end position="157"/>
    </location>
</feature>
<evidence type="ECO:0000256" key="7">
    <source>
        <dbReference type="ARBA" id="ARBA00025748"/>
    </source>
</evidence>
<keyword evidence="5 11" id="KW-0804">Transcription</keyword>
<evidence type="ECO:0000313" key="14">
    <source>
        <dbReference type="EMBL" id="CAD6219493.1"/>
    </source>
</evidence>
<organism evidence="14 15">
    <name type="scientific">Miscanthus lutarioriparius</name>
    <dbReference type="NCBI Taxonomy" id="422564"/>
    <lineage>
        <taxon>Eukaryota</taxon>
        <taxon>Viridiplantae</taxon>
        <taxon>Streptophyta</taxon>
        <taxon>Embryophyta</taxon>
        <taxon>Tracheophyta</taxon>
        <taxon>Spermatophyta</taxon>
        <taxon>Magnoliopsida</taxon>
        <taxon>Liliopsida</taxon>
        <taxon>Poales</taxon>
        <taxon>Poaceae</taxon>
        <taxon>PACMAD clade</taxon>
        <taxon>Panicoideae</taxon>
        <taxon>Andropogonodae</taxon>
        <taxon>Andropogoneae</taxon>
        <taxon>Saccharinae</taxon>
        <taxon>Miscanthus</taxon>
    </lineage>
</organism>
<reference evidence="14" key="1">
    <citation type="submission" date="2020-10" db="EMBL/GenBank/DDBJ databases">
        <authorList>
            <person name="Han B."/>
            <person name="Lu T."/>
            <person name="Zhao Q."/>
            <person name="Huang X."/>
            <person name="Zhao Y."/>
        </authorList>
    </citation>
    <scope>NUCLEOTIDE SEQUENCE</scope>
</reference>
<dbReference type="EMBL" id="CAJGYO010000003">
    <property type="protein sequence ID" value="CAD6219493.1"/>
    <property type="molecule type" value="Genomic_DNA"/>
</dbReference>
<dbReference type="PROSITE" id="PS00027">
    <property type="entry name" value="HOMEOBOX_1"/>
    <property type="match status" value="1"/>
</dbReference>
<evidence type="ECO:0000256" key="10">
    <source>
        <dbReference type="RuleBase" id="RU000682"/>
    </source>
</evidence>
<dbReference type="PROSITE" id="PS50071">
    <property type="entry name" value="HOMEOBOX_2"/>
    <property type="match status" value="1"/>
</dbReference>
<dbReference type="InterPro" id="IPR045224">
    <property type="entry name" value="HDZip_class_I_plant"/>
</dbReference>
<dbReference type="GO" id="GO:0000981">
    <property type="term" value="F:DNA-binding transcription factor activity, RNA polymerase II-specific"/>
    <property type="evidence" value="ECO:0007669"/>
    <property type="project" value="UniProtKB-UniRule"/>
</dbReference>
<dbReference type="SUPFAM" id="SSF46689">
    <property type="entry name" value="Homeodomain-like"/>
    <property type="match status" value="1"/>
</dbReference>
<evidence type="ECO:0000256" key="6">
    <source>
        <dbReference type="ARBA" id="ARBA00023242"/>
    </source>
</evidence>
<keyword evidence="6 9" id="KW-0539">Nucleus</keyword>
<dbReference type="InterPro" id="IPR017970">
    <property type="entry name" value="Homeobox_CS"/>
</dbReference>
<evidence type="ECO:0000256" key="9">
    <source>
        <dbReference type="PROSITE-ProRule" id="PRU00108"/>
    </source>
</evidence>
<evidence type="ECO:0000256" key="11">
    <source>
        <dbReference type="RuleBase" id="RU369038"/>
    </source>
</evidence>
<evidence type="ECO:0000256" key="2">
    <source>
        <dbReference type="ARBA" id="ARBA00023015"/>
    </source>
</evidence>
<evidence type="ECO:0000256" key="8">
    <source>
        <dbReference type="ARBA" id="ARBA00037260"/>
    </source>
</evidence>
<comment type="caution">
    <text evidence="14">The sequence shown here is derived from an EMBL/GenBank/DDBJ whole genome shotgun (WGS) entry which is preliminary data.</text>
</comment>
<keyword evidence="4 9" id="KW-0371">Homeobox</keyword>
<dbReference type="PANTHER" id="PTHR24326">
    <property type="entry name" value="HOMEOBOX-LEUCINE ZIPPER PROTEIN"/>
    <property type="match status" value="1"/>
</dbReference>
<feature type="region of interest" description="Disordered" evidence="12">
    <location>
        <begin position="232"/>
        <end position="263"/>
    </location>
</feature>
<dbReference type="SMART" id="SM00389">
    <property type="entry name" value="HOX"/>
    <property type="match status" value="1"/>
</dbReference>
<keyword evidence="3 9" id="KW-0238">DNA-binding</keyword>
<keyword evidence="2 11" id="KW-0805">Transcription regulation</keyword>
<evidence type="ECO:0000256" key="1">
    <source>
        <dbReference type="ARBA" id="ARBA00004123"/>
    </source>
</evidence>
<dbReference type="Pfam" id="PF00046">
    <property type="entry name" value="Homeodomain"/>
    <property type="match status" value="1"/>
</dbReference>
<dbReference type="InterPro" id="IPR003106">
    <property type="entry name" value="Leu_zip_homeo"/>
</dbReference>
<evidence type="ECO:0000256" key="3">
    <source>
        <dbReference type="ARBA" id="ARBA00023125"/>
    </source>
</evidence>